<organism evidence="1 2">
    <name type="scientific">Penicillium alfredii</name>
    <dbReference type="NCBI Taxonomy" id="1506179"/>
    <lineage>
        <taxon>Eukaryota</taxon>
        <taxon>Fungi</taxon>
        <taxon>Dikarya</taxon>
        <taxon>Ascomycota</taxon>
        <taxon>Pezizomycotina</taxon>
        <taxon>Eurotiomycetes</taxon>
        <taxon>Eurotiomycetidae</taxon>
        <taxon>Eurotiales</taxon>
        <taxon>Aspergillaceae</taxon>
        <taxon>Penicillium</taxon>
    </lineage>
</organism>
<dbReference type="OrthoDB" id="1470350at2759"/>
<dbReference type="AlphaFoldDB" id="A0A9W9ENA1"/>
<name>A0A9W9ENA1_9EURO</name>
<reference evidence="1" key="1">
    <citation type="submission" date="2022-11" db="EMBL/GenBank/DDBJ databases">
        <authorList>
            <person name="Petersen C."/>
        </authorList>
    </citation>
    <scope>NUCLEOTIDE SEQUENCE</scope>
    <source>
        <strain evidence="1">IBT 34128</strain>
    </source>
</reference>
<dbReference type="SUPFAM" id="SSF48264">
    <property type="entry name" value="Cytochrome P450"/>
    <property type="match status" value="1"/>
</dbReference>
<dbReference type="InterPro" id="IPR036396">
    <property type="entry name" value="Cyt_P450_sf"/>
</dbReference>
<dbReference type="GO" id="GO:0004497">
    <property type="term" value="F:monooxygenase activity"/>
    <property type="evidence" value="ECO:0007669"/>
    <property type="project" value="InterPro"/>
</dbReference>
<dbReference type="Proteomes" id="UP001141434">
    <property type="component" value="Unassembled WGS sequence"/>
</dbReference>
<comment type="caution">
    <text evidence="1">The sequence shown here is derived from an EMBL/GenBank/DDBJ whole genome shotgun (WGS) entry which is preliminary data.</text>
</comment>
<reference evidence="1" key="2">
    <citation type="journal article" date="2023" name="IMA Fungus">
        <title>Comparative genomic study of the Penicillium genus elucidates a diverse pangenome and 15 lateral gene transfer events.</title>
        <authorList>
            <person name="Petersen C."/>
            <person name="Sorensen T."/>
            <person name="Nielsen M.R."/>
            <person name="Sondergaard T.E."/>
            <person name="Sorensen J.L."/>
            <person name="Fitzpatrick D.A."/>
            <person name="Frisvad J.C."/>
            <person name="Nielsen K.L."/>
        </authorList>
    </citation>
    <scope>NUCLEOTIDE SEQUENCE</scope>
    <source>
        <strain evidence="1">IBT 34128</strain>
    </source>
</reference>
<accession>A0A9W9ENA1</accession>
<dbReference type="EMBL" id="JAPMSZ010000011">
    <property type="protein sequence ID" value="KAJ5084819.1"/>
    <property type="molecule type" value="Genomic_DNA"/>
</dbReference>
<dbReference type="GO" id="GO:0016705">
    <property type="term" value="F:oxidoreductase activity, acting on paired donors, with incorporation or reduction of molecular oxygen"/>
    <property type="evidence" value="ECO:0007669"/>
    <property type="project" value="InterPro"/>
</dbReference>
<dbReference type="GO" id="GO:0005506">
    <property type="term" value="F:iron ion binding"/>
    <property type="evidence" value="ECO:0007669"/>
    <property type="project" value="InterPro"/>
</dbReference>
<evidence type="ECO:0000313" key="2">
    <source>
        <dbReference type="Proteomes" id="UP001141434"/>
    </source>
</evidence>
<proteinExistence type="predicted"/>
<dbReference type="Gene3D" id="1.10.630.10">
    <property type="entry name" value="Cytochrome P450"/>
    <property type="match status" value="1"/>
</dbReference>
<sequence>MLTLYAAALLFLGYIPTGLWIKYQEFMANRRESIHHLHKVYGPVVRLSPNEVSFASLEAIKETYASGGSGYGKTEYYDLFRQFKVNPGGLKSLNLEQDLEVMQELTYHQSPQKNLLGYYLPMLAPYFPQCLHPRSAPKANQYVLDMAAQTNLEGYTLMEKLQRKELSLARMPAAAECKDHMAAGIDTTGAGLCFLMRELSQPQNLVFQKRLQHELTSAPADCTSRQFAVPRCLDQGGAALRSAYTDVSYSCKT</sequence>
<dbReference type="GO" id="GO:0020037">
    <property type="term" value="F:heme binding"/>
    <property type="evidence" value="ECO:0007669"/>
    <property type="project" value="InterPro"/>
</dbReference>
<keyword evidence="2" id="KW-1185">Reference proteome</keyword>
<dbReference type="GeneID" id="81399092"/>
<dbReference type="RefSeq" id="XP_056508216.1">
    <property type="nucleotide sequence ID" value="XM_056659923.1"/>
</dbReference>
<gene>
    <name evidence="1" type="ORF">NUU61_009398</name>
</gene>
<protein>
    <submittedName>
        <fullName evidence="1">Cytochrome P450</fullName>
    </submittedName>
</protein>
<evidence type="ECO:0000313" key="1">
    <source>
        <dbReference type="EMBL" id="KAJ5084819.1"/>
    </source>
</evidence>